<dbReference type="RefSeq" id="WP_251262676.1">
    <property type="nucleotide sequence ID" value="NZ_JAMQGP010000009.1"/>
</dbReference>
<reference evidence="3 4" key="1">
    <citation type="journal article" date="2013" name="Antonie Van Leeuwenhoek">
        <title>Echinimonas agarilytica gen. nov., sp. nov., a new gammaproteobacterium isolated from the sea urchin Strongylocentrotus intermedius.</title>
        <authorList>
            <person name="Nedashkovskaya O.I."/>
            <person name="Stenkova A.M."/>
            <person name="Zhukova N.V."/>
            <person name="Van Trappen S."/>
            <person name="Lee J.S."/>
            <person name="Kim S.B."/>
        </authorList>
    </citation>
    <scope>NUCLEOTIDE SEQUENCE [LARGE SCALE GENOMIC DNA]</scope>
    <source>
        <strain evidence="3 4">KMM 6351</strain>
    </source>
</reference>
<evidence type="ECO:0000313" key="4">
    <source>
        <dbReference type="Proteomes" id="UP001165393"/>
    </source>
</evidence>
<keyword evidence="1" id="KW-0472">Membrane</keyword>
<name>A0AA41W8H3_9GAMM</name>
<feature type="domain" description="Urease accessory protein UreH-like transmembrane" evidence="2">
    <location>
        <begin position="10"/>
        <end position="215"/>
    </location>
</feature>
<keyword evidence="4" id="KW-1185">Reference proteome</keyword>
<keyword evidence="1" id="KW-1133">Transmembrane helix</keyword>
<keyword evidence="1" id="KW-0812">Transmembrane</keyword>
<dbReference type="EMBL" id="JAMQGP010000009">
    <property type="protein sequence ID" value="MCM2681192.1"/>
    <property type="molecule type" value="Genomic_DNA"/>
</dbReference>
<feature type="transmembrane region" description="Helical" evidence="1">
    <location>
        <begin position="200"/>
        <end position="219"/>
    </location>
</feature>
<gene>
    <name evidence="3" type="ORF">NAF29_16210</name>
</gene>
<feature type="transmembrane region" description="Helical" evidence="1">
    <location>
        <begin position="6"/>
        <end position="33"/>
    </location>
</feature>
<sequence length="226" mass="24522">MNDLPLPLLMFVIGLLGSGHCLAMCGGLASAFGMNTQGSKAKRSWLILVAQLGRIVGYGCIGLLFGGSLAFAQSFLDTKSSLIVLRFFASFMLLAMGLYVGGWWFGLKKVERLAVPLWRRLKPIQQRFIPFQNAYQALIVGFIWGWLPCGLVYSALITSATAADPWLSAMSMMAFGAGTIPAVWGIGIAGASIHSLLRHAVFRMLSGCLLVIYALYQILTMSLSIF</sequence>
<evidence type="ECO:0000313" key="3">
    <source>
        <dbReference type="EMBL" id="MCM2681192.1"/>
    </source>
</evidence>
<dbReference type="InterPro" id="IPR039447">
    <property type="entry name" value="UreH-like_TM_dom"/>
</dbReference>
<dbReference type="PANTHER" id="PTHR42208:SF1">
    <property type="entry name" value="HEAVY METAL TRANSPORTER"/>
    <property type="match status" value="1"/>
</dbReference>
<dbReference type="AlphaFoldDB" id="A0AA41W8H3"/>
<accession>A0AA41W8H3</accession>
<dbReference type="Pfam" id="PF13386">
    <property type="entry name" value="DsbD_2"/>
    <property type="match status" value="1"/>
</dbReference>
<proteinExistence type="predicted"/>
<dbReference type="Proteomes" id="UP001165393">
    <property type="component" value="Unassembled WGS sequence"/>
</dbReference>
<feature type="transmembrane region" description="Helical" evidence="1">
    <location>
        <begin position="45"/>
        <end position="71"/>
    </location>
</feature>
<dbReference type="PANTHER" id="PTHR42208">
    <property type="entry name" value="HEAVY METAL TRANSPORTER-RELATED"/>
    <property type="match status" value="1"/>
</dbReference>
<evidence type="ECO:0000256" key="1">
    <source>
        <dbReference type="SAM" id="Phobius"/>
    </source>
</evidence>
<feature type="transmembrane region" description="Helical" evidence="1">
    <location>
        <begin position="83"/>
        <end position="107"/>
    </location>
</feature>
<comment type="caution">
    <text evidence="3">The sequence shown here is derived from an EMBL/GenBank/DDBJ whole genome shotgun (WGS) entry which is preliminary data.</text>
</comment>
<evidence type="ECO:0000259" key="2">
    <source>
        <dbReference type="Pfam" id="PF13386"/>
    </source>
</evidence>
<feature type="transmembrane region" description="Helical" evidence="1">
    <location>
        <begin position="167"/>
        <end position="188"/>
    </location>
</feature>
<organism evidence="3 4">
    <name type="scientific">Echinimonas agarilytica</name>
    <dbReference type="NCBI Taxonomy" id="1215918"/>
    <lineage>
        <taxon>Bacteria</taxon>
        <taxon>Pseudomonadati</taxon>
        <taxon>Pseudomonadota</taxon>
        <taxon>Gammaproteobacteria</taxon>
        <taxon>Alteromonadales</taxon>
        <taxon>Echinimonadaceae</taxon>
        <taxon>Echinimonas</taxon>
    </lineage>
</organism>
<protein>
    <submittedName>
        <fullName evidence="3">Sulfite exporter TauE/SafE family protein</fullName>
    </submittedName>
</protein>
<feature type="transmembrane region" description="Helical" evidence="1">
    <location>
        <begin position="128"/>
        <end position="147"/>
    </location>
</feature>